<dbReference type="InterPro" id="IPR000114">
    <property type="entry name" value="Ribosomal_uL16_bact-type"/>
</dbReference>
<dbReference type="Gene3D" id="3.90.1170.10">
    <property type="entry name" value="Ribosomal protein L10e/L16"/>
    <property type="match status" value="1"/>
</dbReference>
<keyword evidence="2 6" id="KW-0820">tRNA-binding</keyword>
<keyword evidence="4 6" id="KW-0687">Ribonucleoprotein</keyword>
<evidence type="ECO:0000256" key="3">
    <source>
        <dbReference type="ARBA" id="ARBA00022980"/>
    </source>
</evidence>
<dbReference type="InterPro" id="IPR047873">
    <property type="entry name" value="Ribosomal_uL16"/>
</dbReference>
<evidence type="ECO:0000313" key="9">
    <source>
        <dbReference type="EMBL" id="CAA9469399.1"/>
    </source>
</evidence>
<dbReference type="AlphaFoldDB" id="A0A6J4RBD8"/>
<sequence>MLVPKKLKYRKPHRGRMRGKAKGGTDVQFGEYGLQALEPAWITNRQIEAARIAMTRKIRRGGKVWINIFPHKPVTKKPAETRMGSGKGSPESYVAVVKPGRVMFEMSGVDETLAREAMHLAAQKLPIKTRFLSRGGAQQ</sequence>
<dbReference type="HAMAP" id="MF_01342">
    <property type="entry name" value="Ribosomal_uL16"/>
    <property type="match status" value="1"/>
</dbReference>
<dbReference type="PANTHER" id="PTHR12220">
    <property type="entry name" value="50S/60S RIBOSOMAL PROTEIN L16"/>
    <property type="match status" value="1"/>
</dbReference>
<accession>A0A6J4RBD8</accession>
<dbReference type="SUPFAM" id="SSF54686">
    <property type="entry name" value="Ribosomal protein L16p/L10e"/>
    <property type="match status" value="1"/>
</dbReference>
<evidence type="ECO:0000256" key="5">
    <source>
        <dbReference type="ARBA" id="ARBA00035198"/>
    </source>
</evidence>
<name>A0A6J4RBD8_9ACTN</name>
<dbReference type="GO" id="GO:0000049">
    <property type="term" value="F:tRNA binding"/>
    <property type="evidence" value="ECO:0007669"/>
    <property type="project" value="UniProtKB-KW"/>
</dbReference>
<comment type="function">
    <text evidence="6 8">Binds 23S rRNA and is also seen to make contacts with the A and possibly P site tRNAs.</text>
</comment>
<evidence type="ECO:0000256" key="7">
    <source>
        <dbReference type="RuleBase" id="RU004413"/>
    </source>
</evidence>
<dbReference type="NCBIfam" id="TIGR01164">
    <property type="entry name" value="rplP_bact"/>
    <property type="match status" value="1"/>
</dbReference>
<keyword evidence="6 8" id="KW-0699">rRNA-binding</keyword>
<dbReference type="InterPro" id="IPR016180">
    <property type="entry name" value="Ribosomal_uL16_dom"/>
</dbReference>
<dbReference type="InterPro" id="IPR020798">
    <property type="entry name" value="Ribosomal_uL16_CS"/>
</dbReference>
<dbReference type="CDD" id="cd01433">
    <property type="entry name" value="Ribosomal_L16_L10e"/>
    <property type="match status" value="1"/>
</dbReference>
<gene>
    <name evidence="6" type="primary">rplP</name>
    <name evidence="9" type="ORF">AVDCRST_MAG58-3897</name>
</gene>
<keyword evidence="6 8" id="KW-0694">RNA-binding</keyword>
<evidence type="ECO:0000256" key="6">
    <source>
        <dbReference type="HAMAP-Rule" id="MF_01342"/>
    </source>
</evidence>
<evidence type="ECO:0000256" key="4">
    <source>
        <dbReference type="ARBA" id="ARBA00023274"/>
    </source>
</evidence>
<proteinExistence type="inferred from homology"/>
<evidence type="ECO:0000256" key="8">
    <source>
        <dbReference type="RuleBase" id="RU004414"/>
    </source>
</evidence>
<dbReference type="PANTHER" id="PTHR12220:SF13">
    <property type="entry name" value="LARGE RIBOSOMAL SUBUNIT PROTEIN UL16M"/>
    <property type="match status" value="1"/>
</dbReference>
<dbReference type="GO" id="GO:0019843">
    <property type="term" value="F:rRNA binding"/>
    <property type="evidence" value="ECO:0007669"/>
    <property type="project" value="UniProtKB-UniRule"/>
</dbReference>
<dbReference type="InterPro" id="IPR036920">
    <property type="entry name" value="Ribosomal_uL16_sf"/>
</dbReference>
<dbReference type="FunFam" id="3.90.1170.10:FF:000001">
    <property type="entry name" value="50S ribosomal protein L16"/>
    <property type="match status" value="1"/>
</dbReference>
<comment type="similarity">
    <text evidence="1 6 7">Belongs to the universal ribosomal protein uL16 family.</text>
</comment>
<dbReference type="EMBL" id="CADCVF010000080">
    <property type="protein sequence ID" value="CAA9469399.1"/>
    <property type="molecule type" value="Genomic_DNA"/>
</dbReference>
<evidence type="ECO:0000256" key="1">
    <source>
        <dbReference type="ARBA" id="ARBA00008931"/>
    </source>
</evidence>
<dbReference type="Pfam" id="PF00252">
    <property type="entry name" value="Ribosomal_L16"/>
    <property type="match status" value="1"/>
</dbReference>
<keyword evidence="3 6" id="KW-0689">Ribosomal protein</keyword>
<evidence type="ECO:0000256" key="2">
    <source>
        <dbReference type="ARBA" id="ARBA00022555"/>
    </source>
</evidence>
<dbReference type="GO" id="GO:0006412">
    <property type="term" value="P:translation"/>
    <property type="evidence" value="ECO:0007669"/>
    <property type="project" value="UniProtKB-UniRule"/>
</dbReference>
<dbReference type="GO" id="GO:0022625">
    <property type="term" value="C:cytosolic large ribosomal subunit"/>
    <property type="evidence" value="ECO:0007669"/>
    <property type="project" value="TreeGrafter"/>
</dbReference>
<dbReference type="GO" id="GO:0003735">
    <property type="term" value="F:structural constituent of ribosome"/>
    <property type="evidence" value="ECO:0007669"/>
    <property type="project" value="InterPro"/>
</dbReference>
<comment type="subunit">
    <text evidence="6 8">Part of the 50S ribosomal subunit.</text>
</comment>
<reference evidence="9" key="1">
    <citation type="submission" date="2020-02" db="EMBL/GenBank/DDBJ databases">
        <authorList>
            <person name="Meier V. D."/>
        </authorList>
    </citation>
    <scope>NUCLEOTIDE SEQUENCE</scope>
    <source>
        <strain evidence="9">AVDCRST_MAG58</strain>
    </source>
</reference>
<dbReference type="PROSITE" id="PS00586">
    <property type="entry name" value="RIBOSOMAL_L16_1"/>
    <property type="match status" value="1"/>
</dbReference>
<organism evidence="9">
    <name type="scientific">uncultured Rubrobacteraceae bacterium</name>
    <dbReference type="NCBI Taxonomy" id="349277"/>
    <lineage>
        <taxon>Bacteria</taxon>
        <taxon>Bacillati</taxon>
        <taxon>Actinomycetota</taxon>
        <taxon>Rubrobacteria</taxon>
        <taxon>Rubrobacterales</taxon>
        <taxon>Rubrobacteraceae</taxon>
        <taxon>environmental samples</taxon>
    </lineage>
</organism>
<protein>
    <recommendedName>
        <fullName evidence="5 6">Large ribosomal subunit protein uL16</fullName>
    </recommendedName>
</protein>
<dbReference type="PRINTS" id="PR00060">
    <property type="entry name" value="RIBOSOMALL16"/>
</dbReference>